<dbReference type="GO" id="GO:0016787">
    <property type="term" value="F:hydrolase activity"/>
    <property type="evidence" value="ECO:0007669"/>
    <property type="project" value="UniProtKB-KW"/>
</dbReference>
<keyword evidence="1" id="KW-0547">Nucleotide-binding</keyword>
<proteinExistence type="predicted"/>
<dbReference type="SMART" id="SM00487">
    <property type="entry name" value="DEXDc"/>
    <property type="match status" value="1"/>
</dbReference>
<evidence type="ECO:0000259" key="6">
    <source>
        <dbReference type="PROSITE" id="PS51194"/>
    </source>
</evidence>
<keyword evidence="2" id="KW-0378">Hydrolase</keyword>
<dbReference type="InterPro" id="IPR027417">
    <property type="entry name" value="P-loop_NTPase"/>
</dbReference>
<accession>A0A8S5M777</accession>
<dbReference type="InterPro" id="IPR014001">
    <property type="entry name" value="Helicase_ATP-bd"/>
</dbReference>
<dbReference type="Pfam" id="PF00176">
    <property type="entry name" value="SNF2-rel_dom"/>
    <property type="match status" value="1"/>
</dbReference>
<protein>
    <submittedName>
        <fullName evidence="7">Chromatin remodeling complex ATPase</fullName>
    </submittedName>
</protein>
<name>A0A8S5M777_9CAUD</name>
<dbReference type="SMART" id="SM00490">
    <property type="entry name" value="HELICc"/>
    <property type="match status" value="1"/>
</dbReference>
<dbReference type="GO" id="GO:0005524">
    <property type="term" value="F:ATP binding"/>
    <property type="evidence" value="ECO:0007669"/>
    <property type="project" value="UniProtKB-KW"/>
</dbReference>
<dbReference type="CDD" id="cd18793">
    <property type="entry name" value="SF2_C_SNF"/>
    <property type="match status" value="1"/>
</dbReference>
<evidence type="ECO:0000256" key="1">
    <source>
        <dbReference type="ARBA" id="ARBA00022741"/>
    </source>
</evidence>
<dbReference type="SUPFAM" id="SSF52540">
    <property type="entry name" value="P-loop containing nucleoside triphosphate hydrolases"/>
    <property type="match status" value="2"/>
</dbReference>
<dbReference type="PROSITE" id="PS51192">
    <property type="entry name" value="HELICASE_ATP_BIND_1"/>
    <property type="match status" value="1"/>
</dbReference>
<organism evidence="7">
    <name type="scientific">Siphoviridae sp. ctrgt10</name>
    <dbReference type="NCBI Taxonomy" id="2826479"/>
    <lineage>
        <taxon>Viruses</taxon>
        <taxon>Duplodnaviria</taxon>
        <taxon>Heunggongvirae</taxon>
        <taxon>Uroviricota</taxon>
        <taxon>Caudoviricetes</taxon>
    </lineage>
</organism>
<dbReference type="InterPro" id="IPR000330">
    <property type="entry name" value="SNF2_N"/>
</dbReference>
<feature type="domain" description="Helicase ATP-binding" evidence="5">
    <location>
        <begin position="99"/>
        <end position="276"/>
    </location>
</feature>
<keyword evidence="3" id="KW-0347">Helicase</keyword>
<keyword evidence="4" id="KW-0067">ATP-binding</keyword>
<evidence type="ECO:0000256" key="3">
    <source>
        <dbReference type="ARBA" id="ARBA00022806"/>
    </source>
</evidence>
<dbReference type="PROSITE" id="PS51194">
    <property type="entry name" value="HELICASE_CTER"/>
    <property type="match status" value="1"/>
</dbReference>
<dbReference type="PANTHER" id="PTHR45626:SF17">
    <property type="entry name" value="HELICASE-LIKE TRANSCRIPTION FACTOR"/>
    <property type="match status" value="1"/>
</dbReference>
<dbReference type="GO" id="GO:0004386">
    <property type="term" value="F:helicase activity"/>
    <property type="evidence" value="ECO:0007669"/>
    <property type="project" value="UniProtKB-KW"/>
</dbReference>
<dbReference type="InterPro" id="IPR001650">
    <property type="entry name" value="Helicase_C-like"/>
</dbReference>
<dbReference type="InterPro" id="IPR049730">
    <property type="entry name" value="SNF2/RAD54-like_C"/>
</dbReference>
<dbReference type="InterPro" id="IPR050628">
    <property type="entry name" value="SNF2_RAD54_helicase_TF"/>
</dbReference>
<dbReference type="GO" id="GO:0008094">
    <property type="term" value="F:ATP-dependent activity, acting on DNA"/>
    <property type="evidence" value="ECO:0007669"/>
    <property type="project" value="TreeGrafter"/>
</dbReference>
<dbReference type="PANTHER" id="PTHR45626">
    <property type="entry name" value="TRANSCRIPTION TERMINATION FACTOR 2-RELATED"/>
    <property type="match status" value="1"/>
</dbReference>
<dbReference type="Gene3D" id="3.40.50.300">
    <property type="entry name" value="P-loop containing nucleotide triphosphate hydrolases"/>
    <property type="match status" value="2"/>
</dbReference>
<dbReference type="Pfam" id="PF00271">
    <property type="entry name" value="Helicase_C"/>
    <property type="match status" value="1"/>
</dbReference>
<dbReference type="GO" id="GO:0006281">
    <property type="term" value="P:DNA repair"/>
    <property type="evidence" value="ECO:0007669"/>
    <property type="project" value="TreeGrafter"/>
</dbReference>
<dbReference type="EMBL" id="BK014839">
    <property type="protein sequence ID" value="DAD78086.1"/>
    <property type="molecule type" value="Genomic_DNA"/>
</dbReference>
<sequence>MIKIEERIPKKCPGLTSLFITFDYSPTIVSLVKQIDGAVYDRKTTSWEIPVVGLQKFLDSVTELDDVELKLLKPSPVSKKKFRLRKYKTEAFEHQKQAIEFGLNTPRFILNDAPGLGKTATVIHLAEELKARENLKHCLVVCGINALKANWAKEIAKHSDLDSVIIGHRITKTGKTVVATVKERTEQLKSKIAQFFVIINIESLRDDDIIKAINTGPNKFDMIVLDECHRVKSPQAQQSKNFLKLTKAEHRIGLTGTLMVNSPLDCYMPLKWIGIEHSAFTNFRYFYCIYDDKFHNILLGYKNTDVLKNQLSQFSLRRTKDLLALPPKTIVKEIVEMDPVQAQFYDQVKKGIKDQVDKVTLTTANVLALSARLRQATVCPSILTTENIPSAKLDRCVDLVEEIVESGSKVVIFSVFKEPLYVLQKRLEKYCPLVGTGDLSDEDVSKNIDKFQTDNKYKVFLGTHSKMGTGVTLTAASYAIMLDQLWTPADNLQSEDRIYRIGTTEKVFIYYLITKDTIDEHVDEVVNDKSLVVDYLVDGQVPKNAVEKLKQLITDL</sequence>
<evidence type="ECO:0000313" key="7">
    <source>
        <dbReference type="EMBL" id="DAD78086.1"/>
    </source>
</evidence>
<evidence type="ECO:0000256" key="4">
    <source>
        <dbReference type="ARBA" id="ARBA00022840"/>
    </source>
</evidence>
<evidence type="ECO:0000259" key="5">
    <source>
        <dbReference type="PROSITE" id="PS51192"/>
    </source>
</evidence>
<reference evidence="7" key="1">
    <citation type="journal article" date="2021" name="Proc. Natl. Acad. Sci. U.S.A.">
        <title>A Catalog of Tens of Thousands of Viruses from Human Metagenomes Reveals Hidden Associations with Chronic Diseases.</title>
        <authorList>
            <person name="Tisza M.J."/>
            <person name="Buck C.B."/>
        </authorList>
    </citation>
    <scope>NUCLEOTIDE SEQUENCE</scope>
    <source>
        <strain evidence="7">Ctrgt10</strain>
    </source>
</reference>
<evidence type="ECO:0000256" key="2">
    <source>
        <dbReference type="ARBA" id="ARBA00022801"/>
    </source>
</evidence>
<feature type="domain" description="Helicase C-terminal" evidence="6">
    <location>
        <begin position="395"/>
        <end position="556"/>
    </location>
</feature>